<feature type="non-terminal residue" evidence="1">
    <location>
        <position position="38"/>
    </location>
</feature>
<accession>A0A7J8N4U3</accession>
<reference evidence="1 2" key="1">
    <citation type="journal article" date="2019" name="Genome Biol. Evol.">
        <title>Insights into the evolution of the New World diploid cottons (Gossypium, subgenus Houzingenia) based on genome sequencing.</title>
        <authorList>
            <person name="Grover C.E."/>
            <person name="Arick M.A. 2nd"/>
            <person name="Thrash A."/>
            <person name="Conover J.L."/>
            <person name="Sanders W.S."/>
            <person name="Peterson D.G."/>
            <person name="Frelichowski J.E."/>
            <person name="Scheffler J.A."/>
            <person name="Scheffler B.E."/>
            <person name="Wendel J.F."/>
        </authorList>
    </citation>
    <scope>NUCLEOTIDE SEQUENCE [LARGE SCALE GENOMIC DNA]</scope>
    <source>
        <strain evidence="1">157</strain>
        <tissue evidence="1">Leaf</tissue>
    </source>
</reference>
<dbReference type="AlphaFoldDB" id="A0A7J8N4U3"/>
<evidence type="ECO:0000313" key="2">
    <source>
        <dbReference type="Proteomes" id="UP000593572"/>
    </source>
</evidence>
<name>A0A7J8N4U3_9ROSI</name>
<organism evidence="1 2">
    <name type="scientific">Gossypium lobatum</name>
    <dbReference type="NCBI Taxonomy" id="34289"/>
    <lineage>
        <taxon>Eukaryota</taxon>
        <taxon>Viridiplantae</taxon>
        <taxon>Streptophyta</taxon>
        <taxon>Embryophyta</taxon>
        <taxon>Tracheophyta</taxon>
        <taxon>Spermatophyta</taxon>
        <taxon>Magnoliopsida</taxon>
        <taxon>eudicotyledons</taxon>
        <taxon>Gunneridae</taxon>
        <taxon>Pentapetalae</taxon>
        <taxon>rosids</taxon>
        <taxon>malvids</taxon>
        <taxon>Malvales</taxon>
        <taxon>Malvaceae</taxon>
        <taxon>Malvoideae</taxon>
        <taxon>Gossypium</taxon>
    </lineage>
</organism>
<comment type="caution">
    <text evidence="1">The sequence shown here is derived from an EMBL/GenBank/DDBJ whole genome shotgun (WGS) entry which is preliminary data.</text>
</comment>
<protein>
    <submittedName>
        <fullName evidence="1">Uncharacterized protein</fullName>
    </submittedName>
</protein>
<dbReference type="EMBL" id="JABEZX010000012">
    <property type="protein sequence ID" value="MBA0572017.1"/>
    <property type="molecule type" value="Genomic_DNA"/>
</dbReference>
<keyword evidence="2" id="KW-1185">Reference proteome</keyword>
<proteinExistence type="predicted"/>
<dbReference type="Proteomes" id="UP000593572">
    <property type="component" value="Unassembled WGS sequence"/>
</dbReference>
<evidence type="ECO:0000313" key="1">
    <source>
        <dbReference type="EMBL" id="MBA0572017.1"/>
    </source>
</evidence>
<sequence>MGRGCWLNEVATEGTEQGDGRDGAGMIWGTRINVVMVV</sequence>
<gene>
    <name evidence="1" type="ORF">Golob_002383</name>
</gene>